<evidence type="ECO:0000313" key="1">
    <source>
        <dbReference type="EMBL" id="CVK16003.1"/>
    </source>
</evidence>
<dbReference type="EMBL" id="FCOR01000004">
    <property type="protein sequence ID" value="CVK16003.1"/>
    <property type="molecule type" value="Genomic_DNA"/>
</dbReference>
<dbReference type="AlphaFoldDB" id="A0A0X3AP37"/>
<dbReference type="OrthoDB" id="9815802at2"/>
<keyword evidence="2" id="KW-1185">Reference proteome</keyword>
<accession>A0A0X3AP37</accession>
<sequence length="1120" mass="129731">MSLITHAQDITWKNPNFRCKEILVKDTLLILDSLTIIPEQISIKNSNNEEINPRLYSFKPALNALVINPSLVYQDLKICYYLFPEKKEKKIYSKDTSLIVKINKPLKLYEITEKTIKKNEFFQNLTSSGTLIRGITFGNNQSASVQSSLDLELSGHLSKEVMIKAAISDHNIPIQADGYTQRLDEFDKIYIELSNNDSYIRAGHLDLVQDQDYFANFSSKITGIQIGTRLKHKSSFTDLYALGSLSRGEFNRMKFSGVEGNQGPYKLKGKQGELFIIVISGSEKVYMNGSLLKRGEDQDYTINYNTGELTFTPKTYISSNSRIVVEYIYNTTTYTRFLLYTGGRYESEKFSFSTHIFSEKDTKESNQDLTNAQKEVLSQAGNERDQMYVSNAIVTEYDPNKILYKKLNLGQEEIYQYSTDSSEELYALSFTYMGANKGNYKIVQLPVNGRVYEYVPPIDGILQGEYEPITKLIPPQKTQVISTHAEYRFNKGNIGVNVALSNHDENTFSSIGNDKNNGFASRLYMNKNIDKKDWKSNLNLSHAFIQKNFHILERINEVEFDRDFNISQEFNGINQNKLSLGWQNSLYEKWKINYSLNFLDEENYYTGYKNEILVGYTDENTKIITNTSYLHSTQQDSIKSNFIKHVTEINHRIGNVKAGIGYKGEFNNIKNNLLSKYTLSSFNWNELYSTFAIDSAKINTKLKLYARTDDSVRIGKLKNFTSSYGVILNNQLIKSQNQNLYLDIHYRKVHYSKALYKNRKDENYILGSIRWNKIFLKKGLLLNSAYELSSGQEAQREFKYIKVTDGKGIYKWTDYNGNGIEEIDEFEVAEFSDQAQYIRVYTDKINYLKSNNNKFIFNLQVFPSRFLHSNWWERITLQSSFQSISSYKKKNKTAELNPFSSKDLLTQTQNFTSNLSFNRISIHQWTGTFQFMENNTTQFIFTGKDKRNNINFQTLFNYKPWDLWILSLQNNFITDKSRSQLFATKRYTIETKALNPSITYEIQKNISLSALVKYQYKKNKLGNERLEWKQAGVEFHWNDEKRTALTGSFSYIKNELSGNNFSLVSSQMMEGLLSGKNKVWRAYLQRELSSVFTLNIIYDGRKSEDSQAVHTGSIQIKASF</sequence>
<proteinExistence type="predicted"/>
<gene>
    <name evidence="1" type="ORF">Ga0061079_104122</name>
</gene>
<protein>
    <submittedName>
        <fullName evidence="1">Uncharacterized protein</fullName>
    </submittedName>
</protein>
<dbReference type="Proteomes" id="UP000182761">
    <property type="component" value="Unassembled WGS sequence"/>
</dbReference>
<evidence type="ECO:0000313" key="2">
    <source>
        <dbReference type="Proteomes" id="UP000182761"/>
    </source>
</evidence>
<dbReference type="STRING" id="1586267.GCA_001418685_00841"/>
<reference evidence="1 2" key="1">
    <citation type="submission" date="2016-01" db="EMBL/GenBank/DDBJ databases">
        <authorList>
            <person name="McClelland M."/>
            <person name="Jain A."/>
            <person name="Saraogi P."/>
            <person name="Mendelson R."/>
            <person name="Westerman R."/>
            <person name="SanMiguel P."/>
            <person name="Csonka L."/>
        </authorList>
    </citation>
    <scope>NUCLEOTIDE SEQUENCE [LARGE SCALE GENOMIC DNA]</scope>
    <source>
        <strain evidence="1 2">R-53146</strain>
    </source>
</reference>
<name>A0A0X3AP37_9FLAO</name>
<organism evidence="1 2">
    <name type="scientific">Apibacter mensalis</name>
    <dbReference type="NCBI Taxonomy" id="1586267"/>
    <lineage>
        <taxon>Bacteria</taxon>
        <taxon>Pseudomonadati</taxon>
        <taxon>Bacteroidota</taxon>
        <taxon>Flavobacteriia</taxon>
        <taxon>Flavobacteriales</taxon>
        <taxon>Weeksellaceae</taxon>
        <taxon>Apibacter</taxon>
    </lineage>
</organism>
<dbReference type="RefSeq" id="WP_055425214.1">
    <property type="nucleotide sequence ID" value="NZ_FCOR01000004.1"/>
</dbReference>